<feature type="transmembrane region" description="Helical" evidence="1">
    <location>
        <begin position="203"/>
        <end position="224"/>
    </location>
</feature>
<dbReference type="Proteomes" id="UP000077069">
    <property type="component" value="Unassembled WGS sequence"/>
</dbReference>
<name>A0A177CQQ8_9PLEO</name>
<dbReference type="EMBL" id="KV441549">
    <property type="protein sequence ID" value="OAG09282.1"/>
    <property type="molecule type" value="Genomic_DNA"/>
</dbReference>
<feature type="domain" description="CWH43-like N-terminal" evidence="3">
    <location>
        <begin position="87"/>
        <end position="308"/>
    </location>
</feature>
<evidence type="ECO:0000313" key="5">
    <source>
        <dbReference type="Proteomes" id="UP000077069"/>
    </source>
</evidence>
<evidence type="ECO:0000256" key="1">
    <source>
        <dbReference type="SAM" id="Phobius"/>
    </source>
</evidence>
<keyword evidence="5" id="KW-1185">Reference proteome</keyword>
<accession>A0A177CQQ8</accession>
<keyword evidence="1" id="KW-0472">Membrane</keyword>
<protein>
    <recommendedName>
        <fullName evidence="3">CWH43-like N-terminal domain-containing protein</fullName>
    </recommendedName>
</protein>
<dbReference type="GeneID" id="28763422"/>
<feature type="transmembrane region" description="Helical" evidence="1">
    <location>
        <begin position="245"/>
        <end position="269"/>
    </location>
</feature>
<feature type="transmembrane region" description="Helical" evidence="1">
    <location>
        <begin position="173"/>
        <end position="191"/>
    </location>
</feature>
<evidence type="ECO:0000259" key="3">
    <source>
        <dbReference type="Pfam" id="PF10277"/>
    </source>
</evidence>
<dbReference type="OrthoDB" id="3787153at2759"/>
<keyword evidence="1" id="KW-0812">Transmembrane</keyword>
<dbReference type="InParanoid" id="A0A177CQQ8"/>
<sequence>MLVTTFAVLINWVVLSFLETQDEPFEISQPEISFTQMYSARSDPFDDNEALLKRLPQPSIPRTYYDIQTQSPRSRFIFRNAVRAAPPILAGTFWFSMMLYFLIYYETLPKDTQGRLPRIGPAYSTFPYISCIGAVRLNYFRGFACVVAPLVSLAFLLDFWTGRNVTPGKLFRTAKLFFGTISSVFLVLLSFESVNSGNHLHLIFTSIQIWCMGAAKLSDYFLSYRMRRHDRKNQYLLFAKLWKKCIGIVAAPASAITLFGIYGCTMPVGLLPTTAKCYKLTSFSAPSEWILALCWITYLFALGYDLYHAETVATRIISLTSQRGTPHGKSPSAEMRQLRLARVLGGNHEDTGYNPEYTVARTLKYAFVQSQDIEV</sequence>
<dbReference type="RefSeq" id="XP_018039647.1">
    <property type="nucleotide sequence ID" value="XM_018179936.1"/>
</dbReference>
<evidence type="ECO:0000256" key="2">
    <source>
        <dbReference type="SAM" id="SignalP"/>
    </source>
</evidence>
<feature type="transmembrane region" description="Helical" evidence="1">
    <location>
        <begin position="84"/>
        <end position="105"/>
    </location>
</feature>
<feature type="transmembrane region" description="Helical" evidence="1">
    <location>
        <begin position="289"/>
        <end position="307"/>
    </location>
</feature>
<feature type="signal peptide" evidence="2">
    <location>
        <begin position="1"/>
        <end position="16"/>
    </location>
</feature>
<gene>
    <name evidence="4" type="ORF">CC84DRAFT_1171883</name>
</gene>
<dbReference type="Pfam" id="PF10277">
    <property type="entry name" value="Frag1"/>
    <property type="match status" value="1"/>
</dbReference>
<organism evidence="4 5">
    <name type="scientific">Paraphaeosphaeria sporulosa</name>
    <dbReference type="NCBI Taxonomy" id="1460663"/>
    <lineage>
        <taxon>Eukaryota</taxon>
        <taxon>Fungi</taxon>
        <taxon>Dikarya</taxon>
        <taxon>Ascomycota</taxon>
        <taxon>Pezizomycotina</taxon>
        <taxon>Dothideomycetes</taxon>
        <taxon>Pleosporomycetidae</taxon>
        <taxon>Pleosporales</taxon>
        <taxon>Massarineae</taxon>
        <taxon>Didymosphaeriaceae</taxon>
        <taxon>Paraphaeosphaeria</taxon>
    </lineage>
</organism>
<dbReference type="InterPro" id="IPR019402">
    <property type="entry name" value="CWH43_N"/>
</dbReference>
<reference evidence="4 5" key="1">
    <citation type="submission" date="2016-05" db="EMBL/GenBank/DDBJ databases">
        <title>Comparative analysis of secretome profiles of manganese(II)-oxidizing ascomycete fungi.</title>
        <authorList>
            <consortium name="DOE Joint Genome Institute"/>
            <person name="Zeiner C.A."/>
            <person name="Purvine S.O."/>
            <person name="Zink E.M."/>
            <person name="Wu S."/>
            <person name="Pasa-Tolic L."/>
            <person name="Chaput D.L."/>
            <person name="Haridas S."/>
            <person name="Grigoriev I.V."/>
            <person name="Santelli C.M."/>
            <person name="Hansel C.M."/>
        </authorList>
    </citation>
    <scope>NUCLEOTIDE SEQUENCE [LARGE SCALE GENOMIC DNA]</scope>
    <source>
        <strain evidence="4 5">AP3s5-JAC2a</strain>
    </source>
</reference>
<proteinExistence type="predicted"/>
<evidence type="ECO:0000313" key="4">
    <source>
        <dbReference type="EMBL" id="OAG09282.1"/>
    </source>
</evidence>
<keyword evidence="2" id="KW-0732">Signal</keyword>
<feature type="transmembrane region" description="Helical" evidence="1">
    <location>
        <begin position="139"/>
        <end position="161"/>
    </location>
</feature>
<dbReference type="AlphaFoldDB" id="A0A177CQQ8"/>
<keyword evidence="1" id="KW-1133">Transmembrane helix</keyword>
<feature type="chain" id="PRO_5008058481" description="CWH43-like N-terminal domain-containing protein" evidence="2">
    <location>
        <begin position="17"/>
        <end position="375"/>
    </location>
</feature>